<evidence type="ECO:0000256" key="5">
    <source>
        <dbReference type="ARBA" id="ARBA00022741"/>
    </source>
</evidence>
<feature type="binding site" evidence="13">
    <location>
        <position position="181"/>
    </location>
    <ligand>
        <name>deamido-NAD(+)</name>
        <dbReference type="ChEBI" id="CHEBI:58437"/>
        <note>ligand shared between two neighboring subunits</note>
    </ligand>
</feature>
<sequence length="276" mass="31179">MTTLQEKIISEMGTRPQIDAQEEIRKSIDFIKDYLKQFPFLKTLVLGISGGQDSTLVGKLAQLAIEEVRADTGDETYQFIAVRLPYGVQGDERDAIEVMEWIEPDQEMVVNIKGAVDSVVNELEKQGQIVSDFNKGNIKARQRMIVQYAIAGDNQGVVLGSDHAAESVTGFYTKFGDGAADIMPLFRLNKRQGAELLKELDSPEHFYTKIPTADLQDNRPALSDEEELGVNYEHIDDYLEGKEVPESAKKRIEQLYLTSQHKRHLPINLFDGFWKI</sequence>
<feature type="binding site" description="in other chain" evidence="13">
    <location>
        <position position="174"/>
    </location>
    <ligand>
        <name>deamido-NAD(+)</name>
        <dbReference type="ChEBI" id="CHEBI:58437"/>
        <note>ligand shared between two neighboring subunits</note>
    </ligand>
</feature>
<keyword evidence="3 13" id="KW-0436">Ligase</keyword>
<evidence type="ECO:0000256" key="13">
    <source>
        <dbReference type="HAMAP-Rule" id="MF_00193"/>
    </source>
</evidence>
<proteinExistence type="inferred from homology"/>
<keyword evidence="4 13" id="KW-0479">Metal-binding</keyword>
<dbReference type="NCBIfam" id="NF001979">
    <property type="entry name" value="PRK00768.1"/>
    <property type="match status" value="1"/>
</dbReference>
<dbReference type="HAMAP" id="MF_00193">
    <property type="entry name" value="NadE_ammonia_dep"/>
    <property type="match status" value="1"/>
</dbReference>
<feature type="domain" description="NAD/GMP synthase" evidence="16">
    <location>
        <begin position="24"/>
        <end position="266"/>
    </location>
</feature>
<evidence type="ECO:0000256" key="3">
    <source>
        <dbReference type="ARBA" id="ARBA00022598"/>
    </source>
</evidence>
<dbReference type="AlphaFoldDB" id="A0A1M4S5D7"/>
<evidence type="ECO:0000256" key="4">
    <source>
        <dbReference type="ARBA" id="ARBA00022723"/>
    </source>
</evidence>
<evidence type="ECO:0000256" key="15">
    <source>
        <dbReference type="RuleBase" id="RU003812"/>
    </source>
</evidence>
<dbReference type="PANTHER" id="PTHR23090:SF7">
    <property type="entry name" value="NH(3)-DEPENDENT NAD(+) SYNTHETASE"/>
    <property type="match status" value="1"/>
</dbReference>
<keyword evidence="6 13" id="KW-0067">ATP-binding</keyword>
<comment type="catalytic activity">
    <reaction evidence="9 13 15">
        <text>deamido-NAD(+) + NH4(+) + ATP = AMP + diphosphate + NAD(+) + H(+)</text>
        <dbReference type="Rhea" id="RHEA:21188"/>
        <dbReference type="ChEBI" id="CHEBI:15378"/>
        <dbReference type="ChEBI" id="CHEBI:28938"/>
        <dbReference type="ChEBI" id="CHEBI:30616"/>
        <dbReference type="ChEBI" id="CHEBI:33019"/>
        <dbReference type="ChEBI" id="CHEBI:57540"/>
        <dbReference type="ChEBI" id="CHEBI:58437"/>
        <dbReference type="ChEBI" id="CHEBI:456215"/>
        <dbReference type="EC" id="6.3.1.5"/>
    </reaction>
</comment>
<dbReference type="GO" id="GO:0004359">
    <property type="term" value="F:glutaminase activity"/>
    <property type="evidence" value="ECO:0007669"/>
    <property type="project" value="InterPro"/>
</dbReference>
<evidence type="ECO:0000256" key="10">
    <source>
        <dbReference type="ARBA" id="ARBA00055966"/>
    </source>
</evidence>
<feature type="binding site" description="in other chain" evidence="13">
    <location>
        <position position="141"/>
    </location>
    <ligand>
        <name>deamido-NAD(+)</name>
        <dbReference type="ChEBI" id="CHEBI:58437"/>
        <note>ligand shared between two neighboring subunits</note>
    </ligand>
</feature>
<feature type="binding site" evidence="13">
    <location>
        <position position="212"/>
    </location>
    <ligand>
        <name>ATP</name>
        <dbReference type="ChEBI" id="CHEBI:30616"/>
    </ligand>
</feature>
<keyword evidence="8 13" id="KW-0520">NAD</keyword>
<accession>A0A1M4S5D7</accession>
<dbReference type="STRING" id="1121025.SAMN02745249_00035"/>
<reference evidence="17 18" key="1">
    <citation type="submission" date="2016-11" db="EMBL/GenBank/DDBJ databases">
        <authorList>
            <person name="Jaros S."/>
            <person name="Januszkiewicz K."/>
            <person name="Wedrychowicz H."/>
        </authorList>
    </citation>
    <scope>NUCLEOTIDE SEQUENCE [LARGE SCALE GENOMIC DNA]</scope>
    <source>
        <strain evidence="17 18">DSM 15692</strain>
    </source>
</reference>
<dbReference type="EC" id="6.3.1.5" evidence="11 13"/>
<dbReference type="Pfam" id="PF02540">
    <property type="entry name" value="NAD_synthase"/>
    <property type="match status" value="1"/>
</dbReference>
<comment type="caution">
    <text evidence="13">Lacks conserved residue(s) required for the propagation of feature annotation.</text>
</comment>
<dbReference type="SUPFAM" id="SSF52402">
    <property type="entry name" value="Adenine nucleotide alpha hydrolases-like"/>
    <property type="match status" value="1"/>
</dbReference>
<comment type="similarity">
    <text evidence="1 13 14">Belongs to the NAD synthetase family.</text>
</comment>
<dbReference type="Proteomes" id="UP000184128">
    <property type="component" value="Unassembled WGS sequence"/>
</dbReference>
<evidence type="ECO:0000256" key="9">
    <source>
        <dbReference type="ARBA" id="ARBA00051206"/>
    </source>
</evidence>
<dbReference type="NCBIfam" id="TIGR00552">
    <property type="entry name" value="nadE"/>
    <property type="match status" value="1"/>
</dbReference>
<gene>
    <name evidence="13" type="primary">nadE</name>
    <name evidence="17" type="ORF">SAMN02745249_00035</name>
</gene>
<dbReference type="EMBL" id="FQUF01000002">
    <property type="protein sequence ID" value="SHE27416.1"/>
    <property type="molecule type" value="Genomic_DNA"/>
</dbReference>
<evidence type="ECO:0000256" key="6">
    <source>
        <dbReference type="ARBA" id="ARBA00022840"/>
    </source>
</evidence>
<dbReference type="UniPathway" id="UPA00253">
    <property type="reaction ID" value="UER00333"/>
</dbReference>
<feature type="binding site" evidence="13">
    <location>
        <begin position="47"/>
        <end position="54"/>
    </location>
    <ligand>
        <name>ATP</name>
        <dbReference type="ChEBI" id="CHEBI:30616"/>
    </ligand>
</feature>
<evidence type="ECO:0000256" key="12">
    <source>
        <dbReference type="ARBA" id="ARBA00070926"/>
    </source>
</evidence>
<comment type="pathway">
    <text evidence="13">Cofactor biosynthesis; NAD(+) biosynthesis; NAD(+) from deamido-NAD(+) (ammonia route): step 1/1.</text>
</comment>
<keyword evidence="7 13" id="KW-0460">Magnesium</keyword>
<dbReference type="CDD" id="cd00553">
    <property type="entry name" value="NAD_synthase"/>
    <property type="match status" value="1"/>
</dbReference>
<name>A0A1M4S5D7_9LACT</name>
<dbReference type="GO" id="GO:0003952">
    <property type="term" value="F:NAD+ synthase (glutamine-hydrolyzing) activity"/>
    <property type="evidence" value="ECO:0007669"/>
    <property type="project" value="InterPro"/>
</dbReference>
<dbReference type="InterPro" id="IPR014729">
    <property type="entry name" value="Rossmann-like_a/b/a_fold"/>
</dbReference>
<dbReference type="InterPro" id="IPR022310">
    <property type="entry name" value="NAD/GMP_synthase"/>
</dbReference>
<feature type="binding site" description="in other chain" evidence="13">
    <location>
        <begin position="261"/>
        <end position="262"/>
    </location>
    <ligand>
        <name>deamido-NAD(+)</name>
        <dbReference type="ChEBI" id="CHEBI:58437"/>
        <note>ligand shared between two neighboring subunits</note>
    </ligand>
</feature>
<comment type="function">
    <text evidence="10 13">Catalyzes the ATP-dependent amidation of deamido-NAD to form NAD. Uses ammonia as a nitrogen source.</text>
</comment>
<feature type="binding site" evidence="13">
    <location>
        <position position="190"/>
    </location>
    <ligand>
        <name>ATP</name>
        <dbReference type="ChEBI" id="CHEBI:30616"/>
    </ligand>
</feature>
<evidence type="ECO:0000256" key="11">
    <source>
        <dbReference type="ARBA" id="ARBA00066987"/>
    </source>
</evidence>
<evidence type="ECO:0000256" key="7">
    <source>
        <dbReference type="ARBA" id="ARBA00022842"/>
    </source>
</evidence>
<feature type="binding site" evidence="13">
    <location>
        <position position="53"/>
    </location>
    <ligand>
        <name>Mg(2+)</name>
        <dbReference type="ChEBI" id="CHEBI:18420"/>
    </ligand>
</feature>
<evidence type="ECO:0000259" key="16">
    <source>
        <dbReference type="Pfam" id="PF02540"/>
    </source>
</evidence>
<dbReference type="PANTHER" id="PTHR23090">
    <property type="entry name" value="NH 3 /GLUTAMINE-DEPENDENT NAD + SYNTHETASE"/>
    <property type="match status" value="1"/>
</dbReference>
<dbReference type="GO" id="GO:0008795">
    <property type="term" value="F:NAD+ synthase activity"/>
    <property type="evidence" value="ECO:0007669"/>
    <property type="project" value="UniProtKB-UniRule"/>
</dbReference>
<dbReference type="Gene3D" id="3.40.50.620">
    <property type="entry name" value="HUPs"/>
    <property type="match status" value="1"/>
</dbReference>
<dbReference type="FunFam" id="3.40.50.620:FF:000015">
    <property type="entry name" value="NH(3)-dependent NAD(+) synthetase"/>
    <property type="match status" value="1"/>
</dbReference>
<evidence type="ECO:0000256" key="8">
    <source>
        <dbReference type="ARBA" id="ARBA00023027"/>
    </source>
</evidence>
<evidence type="ECO:0000313" key="17">
    <source>
        <dbReference type="EMBL" id="SHE27416.1"/>
    </source>
</evidence>
<dbReference type="InterPro" id="IPR022926">
    <property type="entry name" value="NH(3)-dep_NAD(+)_synth"/>
</dbReference>
<evidence type="ECO:0000313" key="18">
    <source>
        <dbReference type="Proteomes" id="UP000184128"/>
    </source>
</evidence>
<keyword evidence="18" id="KW-1185">Reference proteome</keyword>
<protein>
    <recommendedName>
        <fullName evidence="12 13">NH(3)-dependent NAD(+) synthetase</fullName>
        <ecNumber evidence="11 13">6.3.1.5</ecNumber>
    </recommendedName>
</protein>
<evidence type="ECO:0000256" key="1">
    <source>
        <dbReference type="ARBA" id="ARBA00005859"/>
    </source>
</evidence>
<dbReference type="InterPro" id="IPR003694">
    <property type="entry name" value="NAD_synthase"/>
</dbReference>
<dbReference type="GO" id="GO:0009435">
    <property type="term" value="P:NAD+ biosynthetic process"/>
    <property type="evidence" value="ECO:0007669"/>
    <property type="project" value="UniProtKB-UniRule"/>
</dbReference>
<keyword evidence="5 13" id="KW-0547">Nucleotide-binding</keyword>
<organism evidence="17 18">
    <name type="scientific">Atopostipes suicloacalis DSM 15692</name>
    <dbReference type="NCBI Taxonomy" id="1121025"/>
    <lineage>
        <taxon>Bacteria</taxon>
        <taxon>Bacillati</taxon>
        <taxon>Bacillota</taxon>
        <taxon>Bacilli</taxon>
        <taxon>Lactobacillales</taxon>
        <taxon>Carnobacteriaceae</taxon>
        <taxon>Atopostipes</taxon>
    </lineage>
</organism>
<evidence type="ECO:0000256" key="14">
    <source>
        <dbReference type="RuleBase" id="RU003811"/>
    </source>
</evidence>
<evidence type="ECO:0000256" key="2">
    <source>
        <dbReference type="ARBA" id="ARBA00011738"/>
    </source>
</evidence>
<dbReference type="RefSeq" id="WP_073294375.1">
    <property type="nucleotide sequence ID" value="NZ_FQUF01000002.1"/>
</dbReference>
<dbReference type="OrthoDB" id="9803818at2"/>
<dbReference type="GO" id="GO:0046872">
    <property type="term" value="F:metal ion binding"/>
    <property type="evidence" value="ECO:0007669"/>
    <property type="project" value="UniProtKB-KW"/>
</dbReference>
<dbReference type="GO" id="GO:0005737">
    <property type="term" value="C:cytoplasm"/>
    <property type="evidence" value="ECO:0007669"/>
    <property type="project" value="InterPro"/>
</dbReference>
<feature type="binding site" evidence="13">
    <location>
        <position position="166"/>
    </location>
    <ligand>
        <name>Mg(2+)</name>
        <dbReference type="ChEBI" id="CHEBI:18420"/>
    </ligand>
</feature>
<dbReference type="GO" id="GO:0005524">
    <property type="term" value="F:ATP binding"/>
    <property type="evidence" value="ECO:0007669"/>
    <property type="project" value="UniProtKB-UniRule"/>
</dbReference>
<comment type="subunit">
    <text evidence="2 13">Homodimer.</text>
</comment>